<evidence type="ECO:0000256" key="9">
    <source>
        <dbReference type="ARBA" id="ARBA00023098"/>
    </source>
</evidence>
<dbReference type="GO" id="GO:0009245">
    <property type="term" value="P:lipid A biosynthetic process"/>
    <property type="evidence" value="ECO:0007669"/>
    <property type="project" value="UniProtKB-UniRule"/>
</dbReference>
<keyword evidence="7 11" id="KW-0328">Glycosyltransferase</keyword>
<reference evidence="12 13" key="1">
    <citation type="submission" date="2018-06" db="EMBL/GenBank/DDBJ databases">
        <title>Genomic Encyclopedia of Type Strains, Phase III (KMG-III): the genomes of soil and plant-associated and newly described type strains.</title>
        <authorList>
            <person name="Whitman W."/>
        </authorList>
    </citation>
    <scope>NUCLEOTIDE SEQUENCE [LARGE SCALE GENOMIC DNA]</scope>
    <source>
        <strain evidence="12 13">CECT 5889</strain>
    </source>
</reference>
<dbReference type="GO" id="GO:0008915">
    <property type="term" value="F:lipid-A-disaccharide synthase activity"/>
    <property type="evidence" value="ECO:0007669"/>
    <property type="project" value="UniProtKB-UniRule"/>
</dbReference>
<dbReference type="GO" id="GO:0016020">
    <property type="term" value="C:membrane"/>
    <property type="evidence" value="ECO:0007669"/>
    <property type="project" value="GOC"/>
</dbReference>
<dbReference type="RefSeq" id="WP_110923759.1">
    <property type="nucleotide sequence ID" value="NZ_QJSU01000008.1"/>
</dbReference>
<dbReference type="HAMAP" id="MF_00392">
    <property type="entry name" value="LpxB"/>
    <property type="match status" value="1"/>
</dbReference>
<dbReference type="EC" id="2.4.1.182" evidence="3 11"/>
<evidence type="ECO:0000256" key="10">
    <source>
        <dbReference type="ARBA" id="ARBA00048975"/>
    </source>
</evidence>
<protein>
    <recommendedName>
        <fullName evidence="4 11">Lipid-A-disaccharide synthase</fullName>
        <ecNumber evidence="3 11">2.4.1.182</ecNumber>
    </recommendedName>
</protein>
<comment type="pathway">
    <text evidence="11">Bacterial outer membrane biogenesis; LPS lipid A biosynthesis.</text>
</comment>
<evidence type="ECO:0000256" key="1">
    <source>
        <dbReference type="ARBA" id="ARBA00002056"/>
    </source>
</evidence>
<name>A0A2V4UWV9_9GAMM</name>
<evidence type="ECO:0000256" key="11">
    <source>
        <dbReference type="HAMAP-Rule" id="MF_00392"/>
    </source>
</evidence>
<keyword evidence="9 11" id="KW-0443">Lipid metabolism</keyword>
<keyword evidence="6 11" id="KW-0441">Lipid A biosynthesis</keyword>
<evidence type="ECO:0000256" key="3">
    <source>
        <dbReference type="ARBA" id="ARBA00012687"/>
    </source>
</evidence>
<dbReference type="PANTHER" id="PTHR30372">
    <property type="entry name" value="LIPID-A-DISACCHARIDE SYNTHASE"/>
    <property type="match status" value="1"/>
</dbReference>
<accession>A0A2V4UWV9</accession>
<keyword evidence="13" id="KW-1185">Reference proteome</keyword>
<organism evidence="12 13">
    <name type="scientific">Psychrobacter fozii</name>
    <dbReference type="NCBI Taxonomy" id="198480"/>
    <lineage>
        <taxon>Bacteria</taxon>
        <taxon>Pseudomonadati</taxon>
        <taxon>Pseudomonadota</taxon>
        <taxon>Gammaproteobacteria</taxon>
        <taxon>Moraxellales</taxon>
        <taxon>Moraxellaceae</taxon>
        <taxon>Psychrobacter</taxon>
    </lineage>
</organism>
<dbReference type="Proteomes" id="UP000247746">
    <property type="component" value="Unassembled WGS sequence"/>
</dbReference>
<keyword evidence="8 11" id="KW-0808">Transferase</keyword>
<evidence type="ECO:0000313" key="13">
    <source>
        <dbReference type="Proteomes" id="UP000247746"/>
    </source>
</evidence>
<comment type="caution">
    <text evidence="12">The sequence shown here is derived from an EMBL/GenBank/DDBJ whole genome shotgun (WGS) entry which is preliminary data.</text>
</comment>
<proteinExistence type="inferred from homology"/>
<dbReference type="PANTHER" id="PTHR30372:SF4">
    <property type="entry name" value="LIPID-A-DISACCHARIDE SYNTHASE, MITOCHONDRIAL-RELATED"/>
    <property type="match status" value="1"/>
</dbReference>
<dbReference type="GO" id="GO:0005543">
    <property type="term" value="F:phospholipid binding"/>
    <property type="evidence" value="ECO:0007669"/>
    <property type="project" value="TreeGrafter"/>
</dbReference>
<gene>
    <name evidence="11" type="primary">lpxB</name>
    <name evidence="12" type="ORF">DFP82_10847</name>
</gene>
<dbReference type="OrthoDB" id="9801642at2"/>
<dbReference type="InterPro" id="IPR003835">
    <property type="entry name" value="Glyco_trans_19"/>
</dbReference>
<keyword evidence="5 11" id="KW-0444">Lipid biosynthesis</keyword>
<evidence type="ECO:0000313" key="12">
    <source>
        <dbReference type="EMBL" id="PYE38252.1"/>
    </source>
</evidence>
<evidence type="ECO:0000256" key="8">
    <source>
        <dbReference type="ARBA" id="ARBA00022679"/>
    </source>
</evidence>
<dbReference type="NCBIfam" id="TIGR00215">
    <property type="entry name" value="lpxB"/>
    <property type="match status" value="1"/>
</dbReference>
<dbReference type="SUPFAM" id="SSF53756">
    <property type="entry name" value="UDP-Glycosyltransferase/glycogen phosphorylase"/>
    <property type="match status" value="1"/>
</dbReference>
<dbReference type="AlphaFoldDB" id="A0A2V4UWV9"/>
<sequence>MTDFSTPDKHTELTEQTPELKSTPLVIGIVAGEVSGDSLGADFMQQMNNLRDDIVWVGVGGSMMEAQGLQSIFPLSRLAVMGLVEVMGQLPDLLKARRELLSAFKAANIDWFIGIDAPDFNLRVSKKLKPKGVFCVQYVSPSIWAWRESRIHNIKAATNLVLCLFPFELPVYERHNHPAICVGHPLLRTIDQTLLETPINQRRSELVWHNDGLQQFFIERFDDVSQLICVMPGSRRGEITAILPLMLDGIQRLILLDPKLCFIIPTVDQNHQYIVQDVIDQRSEQLRAAIVVVYDDSQPTFSQQAMAASDIVMLASGTATLEAMLLERPMVVVYQLNKLTYQIAKRLVKVPYVALPNILAGTAIVPELIQEQASGDNICRTLMRLLQPRAYAEQLKDLVATKRSLEQQSNHDPANSVVEQWFIQKDHKA</sequence>
<comment type="catalytic activity">
    <reaction evidence="10 11">
        <text>a lipid X + a UDP-2-N,3-O-bis[(3R)-3-hydroxyacyl]-alpha-D-glucosamine = a lipid A disaccharide + UDP + H(+)</text>
        <dbReference type="Rhea" id="RHEA:67828"/>
        <dbReference type="ChEBI" id="CHEBI:15378"/>
        <dbReference type="ChEBI" id="CHEBI:58223"/>
        <dbReference type="ChEBI" id="CHEBI:137748"/>
        <dbReference type="ChEBI" id="CHEBI:176338"/>
        <dbReference type="ChEBI" id="CHEBI:176343"/>
        <dbReference type="EC" id="2.4.1.182"/>
    </reaction>
</comment>
<evidence type="ECO:0000256" key="4">
    <source>
        <dbReference type="ARBA" id="ARBA00020902"/>
    </source>
</evidence>
<evidence type="ECO:0000256" key="6">
    <source>
        <dbReference type="ARBA" id="ARBA00022556"/>
    </source>
</evidence>
<comment type="similarity">
    <text evidence="2 11">Belongs to the LpxB family.</text>
</comment>
<evidence type="ECO:0000256" key="7">
    <source>
        <dbReference type="ARBA" id="ARBA00022676"/>
    </source>
</evidence>
<comment type="function">
    <text evidence="1 11">Condensation of UDP-2,3-diacylglucosamine and 2,3-diacylglucosamine-1-phosphate to form lipid A disaccharide, a precursor of lipid A, a phosphorylated glycolipid that anchors the lipopolysaccharide to the outer membrane of the cell.</text>
</comment>
<dbReference type="EMBL" id="QJSU01000008">
    <property type="protein sequence ID" value="PYE38252.1"/>
    <property type="molecule type" value="Genomic_DNA"/>
</dbReference>
<evidence type="ECO:0000256" key="5">
    <source>
        <dbReference type="ARBA" id="ARBA00022516"/>
    </source>
</evidence>
<dbReference type="UniPathway" id="UPA00973"/>
<evidence type="ECO:0000256" key="2">
    <source>
        <dbReference type="ARBA" id="ARBA00007868"/>
    </source>
</evidence>
<dbReference type="Pfam" id="PF02684">
    <property type="entry name" value="LpxB"/>
    <property type="match status" value="1"/>
</dbReference>